<name>A0A2I2GI65_9EURO</name>
<keyword evidence="3" id="KW-0624">Polysaccharide degradation</keyword>
<dbReference type="PANTHER" id="PTHR46640:SF1">
    <property type="entry name" value="FUNGAL LIPASE-LIKE DOMAIN-CONTAINING PROTEIN-RELATED"/>
    <property type="match status" value="1"/>
</dbReference>
<dbReference type="InterPro" id="IPR002921">
    <property type="entry name" value="Fungal_lipase-type"/>
</dbReference>
<feature type="signal peptide" evidence="9">
    <location>
        <begin position="1"/>
        <end position="22"/>
    </location>
</feature>
<accession>A0A2I2GI65</accession>
<dbReference type="Pfam" id="PF01764">
    <property type="entry name" value="Lipase_3"/>
    <property type="match status" value="1"/>
</dbReference>
<dbReference type="Proteomes" id="UP000234275">
    <property type="component" value="Unassembled WGS sequence"/>
</dbReference>
<gene>
    <name evidence="11" type="ORF">P170DRAFT_378487</name>
</gene>
<dbReference type="GO" id="GO:0045493">
    <property type="term" value="P:xylan catabolic process"/>
    <property type="evidence" value="ECO:0007669"/>
    <property type="project" value="UniProtKB-KW"/>
</dbReference>
<dbReference type="InterPro" id="IPR051299">
    <property type="entry name" value="AB_hydrolase_lip/est"/>
</dbReference>
<comment type="catalytic activity">
    <reaction evidence="6">
        <text>feruloyl-polysaccharide + H2O = ferulate + polysaccharide.</text>
        <dbReference type="EC" id="3.1.1.73"/>
    </reaction>
</comment>
<evidence type="ECO:0000256" key="4">
    <source>
        <dbReference type="ARBA" id="ARBA00022729"/>
    </source>
</evidence>
<dbReference type="EC" id="3.1.1.73" evidence="1"/>
<evidence type="ECO:0000256" key="2">
    <source>
        <dbReference type="ARBA" id="ARBA00022487"/>
    </source>
</evidence>
<comment type="similarity">
    <text evidence="7">Belongs to the AB hydrolase superfamily. FaeA family.</text>
</comment>
<evidence type="ECO:0000256" key="1">
    <source>
        <dbReference type="ARBA" id="ARBA00013091"/>
    </source>
</evidence>
<dbReference type="InterPro" id="IPR029058">
    <property type="entry name" value="AB_hydrolase_fold"/>
</dbReference>
<evidence type="ECO:0000256" key="5">
    <source>
        <dbReference type="ARBA" id="ARBA00022801"/>
    </source>
</evidence>
<dbReference type="STRING" id="1392250.A0A2I2GI65"/>
<sequence length="308" mass="32996">MGQSVMGIVMALIGMAFPLLEADSSIDVSSSVLEELTRNAQYAAATNCAANHNETSPGSAVYCDKGFCDLIAASDTEIIKGFWGLSPGDTTGYLALDRTHKRILLAYRGTVSDENGETDLKFQHVDASDACTGCKAHEGFWGASNAAIESLQSSVESAAKENPDYTITVIGHSLGGALATLGAVSLRNAGHTVDLYTYGAPSVGNYDFAKYITEQTAGKNYRVTHTNDEVPKVLYRSSREWLLHLIVPEYSQSSPEYWVTSENGVIPTVSDIKFIEGVNNEDGNLSQGGITLNAHGWYLGNMSVCAEI</sequence>
<dbReference type="PANTHER" id="PTHR46640">
    <property type="entry name" value="TRIACYLGLYCEROL LIPASE, PUTATIVE (AFU_ORTHOLOGUE AFUA_6G06510)-RELATED"/>
    <property type="match status" value="1"/>
</dbReference>
<keyword evidence="3" id="KW-0119">Carbohydrate metabolism</keyword>
<comment type="caution">
    <text evidence="11">The sequence shown here is derived from an EMBL/GenBank/DDBJ whole genome shotgun (WGS) entry which is preliminary data.</text>
</comment>
<evidence type="ECO:0000259" key="10">
    <source>
        <dbReference type="Pfam" id="PF01764"/>
    </source>
</evidence>
<dbReference type="AlphaFoldDB" id="A0A2I2GI65"/>
<keyword evidence="2" id="KW-0719">Serine esterase</keyword>
<dbReference type="EMBL" id="MSFO01000002">
    <property type="protein sequence ID" value="PLB52573.1"/>
    <property type="molecule type" value="Genomic_DNA"/>
</dbReference>
<evidence type="ECO:0000256" key="6">
    <source>
        <dbReference type="ARBA" id="ARBA00034075"/>
    </source>
</evidence>
<keyword evidence="4 9" id="KW-0732">Signal</keyword>
<proteinExistence type="inferred from homology"/>
<organism evidence="11 12">
    <name type="scientific">Aspergillus steynii IBT 23096</name>
    <dbReference type="NCBI Taxonomy" id="1392250"/>
    <lineage>
        <taxon>Eukaryota</taxon>
        <taxon>Fungi</taxon>
        <taxon>Dikarya</taxon>
        <taxon>Ascomycota</taxon>
        <taxon>Pezizomycotina</taxon>
        <taxon>Eurotiomycetes</taxon>
        <taxon>Eurotiomycetidae</taxon>
        <taxon>Eurotiales</taxon>
        <taxon>Aspergillaceae</taxon>
        <taxon>Aspergillus</taxon>
        <taxon>Aspergillus subgen. Circumdati</taxon>
    </lineage>
</organism>
<evidence type="ECO:0000256" key="3">
    <source>
        <dbReference type="ARBA" id="ARBA00022651"/>
    </source>
</evidence>
<dbReference type="GeneID" id="36553148"/>
<keyword evidence="5 11" id="KW-0378">Hydrolase</keyword>
<dbReference type="GO" id="GO:0006629">
    <property type="term" value="P:lipid metabolic process"/>
    <property type="evidence" value="ECO:0007669"/>
    <property type="project" value="InterPro"/>
</dbReference>
<keyword evidence="3" id="KW-0858">Xylan degradation</keyword>
<feature type="domain" description="Fungal lipase-type" evidence="10">
    <location>
        <begin position="105"/>
        <end position="234"/>
    </location>
</feature>
<dbReference type="VEuPathDB" id="FungiDB:P170DRAFT_378487"/>
<evidence type="ECO:0000256" key="9">
    <source>
        <dbReference type="SAM" id="SignalP"/>
    </source>
</evidence>
<dbReference type="CDD" id="cd00519">
    <property type="entry name" value="Lipase_3"/>
    <property type="match status" value="1"/>
</dbReference>
<dbReference type="GO" id="GO:0030600">
    <property type="term" value="F:feruloyl esterase activity"/>
    <property type="evidence" value="ECO:0007669"/>
    <property type="project" value="UniProtKB-EC"/>
</dbReference>
<keyword evidence="12" id="KW-1185">Reference proteome</keyword>
<feature type="chain" id="PRO_5014164281" description="feruloyl esterase" evidence="9">
    <location>
        <begin position="23"/>
        <end position="308"/>
    </location>
</feature>
<dbReference type="OrthoDB" id="426718at2759"/>
<reference evidence="11 12" key="1">
    <citation type="submission" date="2016-12" db="EMBL/GenBank/DDBJ databases">
        <title>The genomes of Aspergillus section Nigri reveals drivers in fungal speciation.</title>
        <authorList>
            <consortium name="DOE Joint Genome Institute"/>
            <person name="Vesth T.C."/>
            <person name="Nybo J."/>
            <person name="Theobald S."/>
            <person name="Brandl J."/>
            <person name="Frisvad J.C."/>
            <person name="Nielsen K.F."/>
            <person name="Lyhne E.K."/>
            <person name="Kogle M.E."/>
            <person name="Kuo A."/>
            <person name="Riley R."/>
            <person name="Clum A."/>
            <person name="Nolan M."/>
            <person name="Lipzen A."/>
            <person name="Salamov A."/>
            <person name="Henrissat B."/>
            <person name="Wiebenga A."/>
            <person name="De Vries R.P."/>
            <person name="Grigoriev I.V."/>
            <person name="Mortensen U.H."/>
            <person name="Andersen M.R."/>
            <person name="Baker S.E."/>
        </authorList>
    </citation>
    <scope>NUCLEOTIDE SEQUENCE [LARGE SCALE GENOMIC DNA]</scope>
    <source>
        <strain evidence="11 12">IBT 23096</strain>
    </source>
</reference>
<dbReference type="Gene3D" id="3.40.50.1820">
    <property type="entry name" value="alpha/beta hydrolase"/>
    <property type="match status" value="1"/>
</dbReference>
<dbReference type="SUPFAM" id="SSF53474">
    <property type="entry name" value="alpha/beta-Hydrolases"/>
    <property type="match status" value="1"/>
</dbReference>
<dbReference type="RefSeq" id="XP_024707875.1">
    <property type="nucleotide sequence ID" value="XM_024845449.1"/>
</dbReference>
<evidence type="ECO:0000313" key="12">
    <source>
        <dbReference type="Proteomes" id="UP000234275"/>
    </source>
</evidence>
<evidence type="ECO:0000256" key="8">
    <source>
        <dbReference type="ARBA" id="ARBA00041313"/>
    </source>
</evidence>
<evidence type="ECO:0000256" key="7">
    <source>
        <dbReference type="ARBA" id="ARBA00037991"/>
    </source>
</evidence>
<protein>
    <recommendedName>
        <fullName evidence="1">feruloyl esterase</fullName>
        <ecNumber evidence="1">3.1.1.73</ecNumber>
    </recommendedName>
    <alternativeName>
        <fullName evidence="8">Ferulic acid esterase A</fullName>
    </alternativeName>
</protein>
<evidence type="ECO:0000313" key="11">
    <source>
        <dbReference type="EMBL" id="PLB52573.1"/>
    </source>
</evidence>